<keyword evidence="3" id="KW-1185">Reference proteome</keyword>
<organism evidence="2 3">
    <name type="scientific">Acanthamoeba castellanii (strain ATCC 30010 / Neff)</name>
    <dbReference type="NCBI Taxonomy" id="1257118"/>
    <lineage>
        <taxon>Eukaryota</taxon>
        <taxon>Amoebozoa</taxon>
        <taxon>Discosea</taxon>
        <taxon>Longamoebia</taxon>
        <taxon>Centramoebida</taxon>
        <taxon>Acanthamoebidae</taxon>
        <taxon>Acanthamoeba</taxon>
    </lineage>
</organism>
<protein>
    <submittedName>
        <fullName evidence="2">RGP1 retrograde golgi transport protein, putative</fullName>
    </submittedName>
</protein>
<reference evidence="2 3" key="1">
    <citation type="journal article" date="2013" name="Genome Biol.">
        <title>Genome of Acanthamoeba castellanii highlights extensive lateral gene transfer and early evolution of tyrosine kinase signaling.</title>
        <authorList>
            <person name="Clarke M."/>
            <person name="Lohan A.J."/>
            <person name="Liu B."/>
            <person name="Lagkouvardos I."/>
            <person name="Roy S."/>
            <person name="Zafar N."/>
            <person name="Bertelli C."/>
            <person name="Schilde C."/>
            <person name="Kianianmomeni A."/>
            <person name="Burglin T.R."/>
            <person name="Frech C."/>
            <person name="Turcotte B."/>
            <person name="Kopec K.O."/>
            <person name="Synnott J.M."/>
            <person name="Choo C."/>
            <person name="Paponov I."/>
            <person name="Finkler A."/>
            <person name="Soon Heng Tan C."/>
            <person name="Hutchins A.P."/>
            <person name="Weinmeier T."/>
            <person name="Rattei T."/>
            <person name="Chu J.S."/>
            <person name="Gimenez G."/>
            <person name="Irimia M."/>
            <person name="Rigden D.J."/>
            <person name="Fitzpatrick D.A."/>
            <person name="Lorenzo-Morales J."/>
            <person name="Bateman A."/>
            <person name="Chiu C.H."/>
            <person name="Tang P."/>
            <person name="Hegemann P."/>
            <person name="Fromm H."/>
            <person name="Raoult D."/>
            <person name="Greub G."/>
            <person name="Miranda-Saavedra D."/>
            <person name="Chen N."/>
            <person name="Nash P."/>
            <person name="Ginger M.L."/>
            <person name="Horn M."/>
            <person name="Schaap P."/>
            <person name="Caler L."/>
            <person name="Loftus B."/>
        </authorList>
    </citation>
    <scope>NUCLEOTIDE SEQUENCE [LARGE SCALE GENOMIC DNA]</scope>
    <source>
        <strain evidence="2 3">Neff</strain>
    </source>
</reference>
<dbReference type="KEGG" id="acan:ACA1_024010"/>
<dbReference type="RefSeq" id="XP_004334428.1">
    <property type="nucleotide sequence ID" value="XM_004334380.1"/>
</dbReference>
<dbReference type="PANTHER" id="PTHR12507">
    <property type="entry name" value="REDUCED GROWTH PHENOTYPE 1 RGP1, YEAST -RELATED"/>
    <property type="match status" value="1"/>
</dbReference>
<sequence>MSPSKPTSLQRTVPTDPGGNTRLLFTSGPHIFACDVTLAPDQSRTYGVERAHVVYRAFLPTDIPSSFSGKYIKVAYWLTVCGQQPLHETVSLRVPLRVVNPLVFKRLGLMEWRSEDRAGVEAESQEVEPVDLSRAFHFVHNHTLPERGDSSFENEPRRTTEPSAFYETSPGVQRRTKMTEERAMRLQSRKAGQQLLKLGVQAVSAHVAHSIVPESFTIAKGEQLVGKVNLAKRTFQLGEAIKLALDFESARIPCYQYTVSLQSVEQIEEAARKDSGSELGQPHSECTMGAAATAQCVLSIPPQETAEFQTDVVSHSWYLHFDFVTGFETKERAKGEGEAGAPRSSTGPTRRVHDLRFFGAAGELQVDTLRWDIPIHVVAVGPVARASLHPPIHRLKFAAS</sequence>
<gene>
    <name evidence="2" type="ORF">ACA1_024010</name>
</gene>
<feature type="compositionally biased region" description="Basic and acidic residues" evidence="1">
    <location>
        <begin position="146"/>
        <end position="160"/>
    </location>
</feature>
<dbReference type="GeneID" id="14912922"/>
<dbReference type="Proteomes" id="UP000011083">
    <property type="component" value="Unassembled WGS sequence"/>
</dbReference>
<accession>L8GH43</accession>
<evidence type="ECO:0000256" key="1">
    <source>
        <dbReference type="SAM" id="MobiDB-lite"/>
    </source>
</evidence>
<dbReference type="VEuPathDB" id="AmoebaDB:ACA1_024010"/>
<dbReference type="AlphaFoldDB" id="L8GH43"/>
<dbReference type="OrthoDB" id="1918at2759"/>
<dbReference type="STRING" id="1257118.L8GH43"/>
<evidence type="ECO:0000313" key="2">
    <source>
        <dbReference type="EMBL" id="ELR12415.1"/>
    </source>
</evidence>
<dbReference type="InterPro" id="IPR014848">
    <property type="entry name" value="Rgp1"/>
</dbReference>
<dbReference type="EMBL" id="KB008118">
    <property type="protein sequence ID" value="ELR12415.1"/>
    <property type="molecule type" value="Genomic_DNA"/>
</dbReference>
<evidence type="ECO:0000313" key="3">
    <source>
        <dbReference type="Proteomes" id="UP000011083"/>
    </source>
</evidence>
<proteinExistence type="predicted"/>
<dbReference type="Pfam" id="PF08737">
    <property type="entry name" value="Rgp1"/>
    <property type="match status" value="1"/>
</dbReference>
<feature type="region of interest" description="Disordered" evidence="1">
    <location>
        <begin position="146"/>
        <end position="177"/>
    </location>
</feature>
<name>L8GH43_ACACF</name>